<keyword evidence="8" id="KW-1185">Reference proteome</keyword>
<evidence type="ECO:0000313" key="8">
    <source>
        <dbReference type="Proteomes" id="UP000829364"/>
    </source>
</evidence>
<name>A0A9Q8V8L1_9HYPO</name>
<evidence type="ECO:0000256" key="4">
    <source>
        <dbReference type="SAM" id="SignalP"/>
    </source>
</evidence>
<keyword evidence="3" id="KW-0456">Lyase</keyword>
<evidence type="ECO:0000259" key="5">
    <source>
        <dbReference type="Pfam" id="PF02278"/>
    </source>
</evidence>
<dbReference type="PANTHER" id="PTHR38481:SF1">
    <property type="entry name" value="HYALURONATE LYASE"/>
    <property type="match status" value="1"/>
</dbReference>
<dbReference type="Gene3D" id="2.60.220.10">
    <property type="entry name" value="Polysaccharide lyase family 8-like, C-terminal"/>
    <property type="match status" value="1"/>
</dbReference>
<accession>A0A9Q8V8L1</accession>
<proteinExistence type="inferred from homology"/>
<dbReference type="GO" id="GO:0016837">
    <property type="term" value="F:carbon-oxygen lyase activity, acting on polysaccharides"/>
    <property type="evidence" value="ECO:0007669"/>
    <property type="project" value="UniProtKB-ARBA"/>
</dbReference>
<dbReference type="AlphaFoldDB" id="A0A9Q8V8L1"/>
<dbReference type="Pfam" id="PF08124">
    <property type="entry name" value="Lyase_8_N"/>
    <property type="match status" value="1"/>
</dbReference>
<evidence type="ECO:0000256" key="3">
    <source>
        <dbReference type="ARBA" id="ARBA00023239"/>
    </source>
</evidence>
<dbReference type="InterPro" id="IPR012970">
    <property type="entry name" value="Lyase_8_alpha_N"/>
</dbReference>
<dbReference type="RefSeq" id="XP_047839383.1">
    <property type="nucleotide sequence ID" value="XM_047983412.1"/>
</dbReference>
<sequence length="784" mass="84802">MRTSILNYLHLIGTGLLFPVARATSLDDEVALVAQRQLANVAQFPDPPLIASIDKWLAAQKTDGTWSDVNYLSGCAAQRANWPIQEHWNRVITFAAAWSGANPSIPATWKGSKDLMSAISKGLDYWFENDYEPVDCMGNGGNAGCPCGTPGLWNTNWYGQAILIPQLCSTACLLLKDANLTASQRAGCARIPRRSYDLRDGSYGTGGKLTAANVVLVMQNSVNLALYTNNATMLADAYSRTMKTMTFADTPKQDGTHRDGTFLQHVGILYNGNYGKDFFNVFIALQSAAIGTSFAAPDDTRSAIAAQARGNEWMIFTDYETRREHWDFNAIGRFVAFPVVDRQASADINFNTSKLAAATKDFTGANDLSDTIRRLQSNGTEKLVGNKGFWASDYMALFTLSFRLVVANADQASQVHRRDSFILTNKMLSVRSTNSESVNGANPYAFHLGQGTLFSYVTGNEYKDIMAAWDWNLVPGTTTQLNIPKLASGNAGNSGKKDFVGVVSDGKVGTSVEDYVDPLDASFSYRKAWFYSDDSVLVVTSDIKSSGKAPIITVLDNRAVADSNKVWVNDEAVDTSKGLQIKGRTLFYGGNGYAAYGEDFDLTLAQGDRTGNWTEISTSTVGVTTVPIFSGYTTIREDSFTYAMFPATSRSKLAKEARKPSISPILGPGVSGAAGSSKLSLVFWPGGEKSITVDLAKIGWARSGSITVTSEQPGAYLFRPICNGKHKKAMKLRVTLSDPTQKLSSMSFSIAVTHGTVTPVKVAVDLPTAGLAGSSVSRDVVVRF</sequence>
<comment type="similarity">
    <text evidence="1">Belongs to the polysaccharide lyase 8 family.</text>
</comment>
<dbReference type="SUPFAM" id="SSF74650">
    <property type="entry name" value="Galactose mutarotase-like"/>
    <property type="match status" value="1"/>
</dbReference>
<dbReference type="KEGG" id="ptkz:JDV02_002388"/>
<dbReference type="EMBL" id="CP086355">
    <property type="protein sequence ID" value="UNI15902.1"/>
    <property type="molecule type" value="Genomic_DNA"/>
</dbReference>
<dbReference type="InterPro" id="IPR011071">
    <property type="entry name" value="Lyase_8-like_C"/>
</dbReference>
<evidence type="ECO:0000256" key="2">
    <source>
        <dbReference type="ARBA" id="ARBA00022729"/>
    </source>
</evidence>
<gene>
    <name evidence="7" type="ORF">JDV02_002388</name>
</gene>
<dbReference type="InterPro" id="IPR008929">
    <property type="entry name" value="Chondroitin_lyas"/>
</dbReference>
<dbReference type="Pfam" id="PF02278">
    <property type="entry name" value="Lyase_8"/>
    <property type="match status" value="1"/>
</dbReference>
<feature type="chain" id="PRO_5040369505" description="Polysaccharide lyase family 8 protein" evidence="4">
    <location>
        <begin position="24"/>
        <end position="784"/>
    </location>
</feature>
<feature type="signal peptide" evidence="4">
    <location>
        <begin position="1"/>
        <end position="23"/>
    </location>
</feature>
<dbReference type="Gene3D" id="1.50.10.100">
    <property type="entry name" value="Chondroitin AC/alginate lyase"/>
    <property type="match status" value="1"/>
</dbReference>
<dbReference type="InterPro" id="IPR038970">
    <property type="entry name" value="Lyase_8"/>
</dbReference>
<evidence type="ECO:0008006" key="9">
    <source>
        <dbReference type="Google" id="ProtNLM"/>
    </source>
</evidence>
<evidence type="ECO:0000256" key="1">
    <source>
        <dbReference type="ARBA" id="ARBA00006699"/>
    </source>
</evidence>
<reference evidence="7" key="1">
    <citation type="submission" date="2021-11" db="EMBL/GenBank/DDBJ databases">
        <title>Purpureocillium_takamizusanense_genome.</title>
        <authorList>
            <person name="Nguyen N.-H."/>
        </authorList>
    </citation>
    <scope>NUCLEOTIDE SEQUENCE</scope>
    <source>
        <strain evidence="7">PT3</strain>
    </source>
</reference>
<feature type="domain" description="Polysaccharide lyase 8 N-terminal alpha-helical" evidence="6">
    <location>
        <begin position="59"/>
        <end position="304"/>
    </location>
</feature>
<dbReference type="Proteomes" id="UP000829364">
    <property type="component" value="Chromosome 2"/>
</dbReference>
<dbReference type="SUPFAM" id="SSF49863">
    <property type="entry name" value="Hyaluronate lyase-like, C-terminal domain"/>
    <property type="match status" value="1"/>
</dbReference>
<dbReference type="GO" id="GO:0005576">
    <property type="term" value="C:extracellular region"/>
    <property type="evidence" value="ECO:0007669"/>
    <property type="project" value="InterPro"/>
</dbReference>
<evidence type="ECO:0000259" key="6">
    <source>
        <dbReference type="Pfam" id="PF08124"/>
    </source>
</evidence>
<dbReference type="InterPro" id="IPR003159">
    <property type="entry name" value="Lyase_8_central_dom"/>
</dbReference>
<dbReference type="GO" id="GO:0030246">
    <property type="term" value="F:carbohydrate binding"/>
    <property type="evidence" value="ECO:0007669"/>
    <property type="project" value="InterPro"/>
</dbReference>
<dbReference type="GeneID" id="72064349"/>
<keyword evidence="2 4" id="KW-0732">Signal</keyword>
<feature type="domain" description="Polysaccharide lyase family 8 central" evidence="5">
    <location>
        <begin position="414"/>
        <end position="649"/>
    </location>
</feature>
<dbReference type="InterPro" id="IPR014718">
    <property type="entry name" value="GH-type_carb-bd"/>
</dbReference>
<dbReference type="SUPFAM" id="SSF48230">
    <property type="entry name" value="Chondroitin AC/alginate lyase"/>
    <property type="match status" value="1"/>
</dbReference>
<dbReference type="OrthoDB" id="5980780at2759"/>
<evidence type="ECO:0000313" key="7">
    <source>
        <dbReference type="EMBL" id="UNI15902.1"/>
    </source>
</evidence>
<dbReference type="GO" id="GO:0005975">
    <property type="term" value="P:carbohydrate metabolic process"/>
    <property type="evidence" value="ECO:0007669"/>
    <property type="project" value="InterPro"/>
</dbReference>
<dbReference type="InterPro" id="IPR011013">
    <property type="entry name" value="Gal_mutarotase_sf_dom"/>
</dbReference>
<dbReference type="Gene3D" id="2.70.98.10">
    <property type="match status" value="1"/>
</dbReference>
<protein>
    <recommendedName>
        <fullName evidence="9">Polysaccharide lyase family 8 protein</fullName>
    </recommendedName>
</protein>
<dbReference type="PANTHER" id="PTHR38481">
    <property type="entry name" value="HYALURONATE LYASE"/>
    <property type="match status" value="1"/>
</dbReference>
<organism evidence="7 8">
    <name type="scientific">Purpureocillium takamizusanense</name>
    <dbReference type="NCBI Taxonomy" id="2060973"/>
    <lineage>
        <taxon>Eukaryota</taxon>
        <taxon>Fungi</taxon>
        <taxon>Dikarya</taxon>
        <taxon>Ascomycota</taxon>
        <taxon>Pezizomycotina</taxon>
        <taxon>Sordariomycetes</taxon>
        <taxon>Hypocreomycetidae</taxon>
        <taxon>Hypocreales</taxon>
        <taxon>Ophiocordycipitaceae</taxon>
        <taxon>Purpureocillium</taxon>
    </lineage>
</organism>